<feature type="compositionally biased region" description="Polar residues" evidence="1">
    <location>
        <begin position="46"/>
        <end position="68"/>
    </location>
</feature>
<feature type="region of interest" description="Disordered" evidence="1">
    <location>
        <begin position="40"/>
        <end position="68"/>
    </location>
</feature>
<name>A0A6A3K9V5_9STRA</name>
<dbReference type="AlphaFoldDB" id="A0A6A3K9V5"/>
<dbReference type="Proteomes" id="UP000435112">
    <property type="component" value="Unassembled WGS sequence"/>
</dbReference>
<sequence length="99" mass="10357">MSARQTLLVASRSLTETCAALLACAVRFLLGIRFRASCGPAADRSSFWSPAGSTRGHTQSSPARSRIASSCSPAAREHALRFLLSPAGSPRGCTQSHPA</sequence>
<proteinExistence type="predicted"/>
<evidence type="ECO:0000313" key="2">
    <source>
        <dbReference type="EMBL" id="KAE9003901.1"/>
    </source>
</evidence>
<evidence type="ECO:0000256" key="1">
    <source>
        <dbReference type="SAM" id="MobiDB-lite"/>
    </source>
</evidence>
<organism evidence="2 3">
    <name type="scientific">Phytophthora rubi</name>
    <dbReference type="NCBI Taxonomy" id="129364"/>
    <lineage>
        <taxon>Eukaryota</taxon>
        <taxon>Sar</taxon>
        <taxon>Stramenopiles</taxon>
        <taxon>Oomycota</taxon>
        <taxon>Peronosporomycetes</taxon>
        <taxon>Peronosporales</taxon>
        <taxon>Peronosporaceae</taxon>
        <taxon>Phytophthora</taxon>
    </lineage>
</organism>
<protein>
    <submittedName>
        <fullName evidence="2">Uncharacterized protein</fullName>
    </submittedName>
</protein>
<dbReference type="OrthoDB" id="10375674at2759"/>
<accession>A0A6A3K9V5</accession>
<reference evidence="2 3" key="1">
    <citation type="submission" date="2018-09" db="EMBL/GenBank/DDBJ databases">
        <title>Genomic investigation of the strawberry pathogen Phytophthora fragariae indicates pathogenicity is determined by transcriptional variation in three key races.</title>
        <authorList>
            <person name="Adams T.M."/>
            <person name="Armitage A.D."/>
            <person name="Sobczyk M.K."/>
            <person name="Bates H.J."/>
            <person name="Dunwell J.M."/>
            <person name="Nellist C.F."/>
            <person name="Harrison R.J."/>
        </authorList>
    </citation>
    <scope>NUCLEOTIDE SEQUENCE [LARGE SCALE GENOMIC DNA]</scope>
    <source>
        <strain evidence="2 3">SCRP324</strain>
    </source>
</reference>
<gene>
    <name evidence="2" type="ORF">PR002_g17212</name>
</gene>
<evidence type="ECO:0000313" key="3">
    <source>
        <dbReference type="Proteomes" id="UP000435112"/>
    </source>
</evidence>
<dbReference type="EMBL" id="QXFU01001368">
    <property type="protein sequence ID" value="KAE9003901.1"/>
    <property type="molecule type" value="Genomic_DNA"/>
</dbReference>
<comment type="caution">
    <text evidence="2">The sequence shown here is derived from an EMBL/GenBank/DDBJ whole genome shotgun (WGS) entry which is preliminary data.</text>
</comment>